<feature type="signal peptide" evidence="1">
    <location>
        <begin position="1"/>
        <end position="17"/>
    </location>
</feature>
<accession>A0ABU0YJT7</accession>
<evidence type="ECO:0000313" key="2">
    <source>
        <dbReference type="EMBL" id="MDQ7247981.1"/>
    </source>
</evidence>
<evidence type="ECO:0000313" key="3">
    <source>
        <dbReference type="Proteomes" id="UP001230156"/>
    </source>
</evidence>
<sequence>MLRVLAAVLLISLAACATPAPPKPAMVALGTGGGDFGYTSRDLDSDRIEVRYRGDAVSVSASNPREDSRTKAEQDKAHDLALWRAAQIAQERGKAGLKVESENRDSDIEVQRRSTYRPSPFYDPFWGPYNDPFWPRHSYYRRPFLYDDWPYSYQQVQTATARAEIKLTVRLYPEYDPKVDGMLSTAETLSKLQAARSGAVY</sequence>
<dbReference type="EMBL" id="JAUYVI010000003">
    <property type="protein sequence ID" value="MDQ7247981.1"/>
    <property type="molecule type" value="Genomic_DNA"/>
</dbReference>
<dbReference type="PROSITE" id="PS51257">
    <property type="entry name" value="PROKAR_LIPOPROTEIN"/>
    <property type="match status" value="1"/>
</dbReference>
<name>A0ABU0YJT7_9PROT</name>
<keyword evidence="3" id="KW-1185">Reference proteome</keyword>
<feature type="chain" id="PRO_5046588903" description="DUF4136 domain-containing protein" evidence="1">
    <location>
        <begin position="18"/>
        <end position="201"/>
    </location>
</feature>
<keyword evidence="1" id="KW-0732">Signal</keyword>
<evidence type="ECO:0008006" key="4">
    <source>
        <dbReference type="Google" id="ProtNLM"/>
    </source>
</evidence>
<gene>
    <name evidence="2" type="ORF">Q8A70_09905</name>
</gene>
<reference evidence="3" key="1">
    <citation type="submission" date="2023-08" db="EMBL/GenBank/DDBJ databases">
        <title>Rhodospirillaceae gen. nov., a novel taxon isolated from the Yangtze River Yuezi River estuary sludge.</title>
        <authorList>
            <person name="Ruan L."/>
        </authorList>
    </citation>
    <scope>NUCLEOTIDE SEQUENCE [LARGE SCALE GENOMIC DNA]</scope>
    <source>
        <strain evidence="3">R-7</strain>
    </source>
</reference>
<evidence type="ECO:0000256" key="1">
    <source>
        <dbReference type="SAM" id="SignalP"/>
    </source>
</evidence>
<protein>
    <recommendedName>
        <fullName evidence="4">DUF4136 domain-containing protein</fullName>
    </recommendedName>
</protein>
<comment type="caution">
    <text evidence="2">The sequence shown here is derived from an EMBL/GenBank/DDBJ whole genome shotgun (WGS) entry which is preliminary data.</text>
</comment>
<dbReference type="RefSeq" id="WP_379955426.1">
    <property type="nucleotide sequence ID" value="NZ_JAUYVI010000003.1"/>
</dbReference>
<proteinExistence type="predicted"/>
<dbReference type="Proteomes" id="UP001230156">
    <property type="component" value="Unassembled WGS sequence"/>
</dbReference>
<organism evidence="2 3">
    <name type="scientific">Dongia sedimenti</name>
    <dbReference type="NCBI Taxonomy" id="3064282"/>
    <lineage>
        <taxon>Bacteria</taxon>
        <taxon>Pseudomonadati</taxon>
        <taxon>Pseudomonadota</taxon>
        <taxon>Alphaproteobacteria</taxon>
        <taxon>Rhodospirillales</taxon>
        <taxon>Dongiaceae</taxon>
        <taxon>Dongia</taxon>
    </lineage>
</organism>